<feature type="transmembrane region" description="Helical" evidence="1">
    <location>
        <begin position="402"/>
        <end position="419"/>
    </location>
</feature>
<dbReference type="Proteomes" id="UP001422074">
    <property type="component" value="Unassembled WGS sequence"/>
</dbReference>
<keyword evidence="1" id="KW-1133">Transmembrane helix</keyword>
<name>A0ABU9WWG8_9MICC</name>
<feature type="transmembrane region" description="Helical" evidence="1">
    <location>
        <begin position="197"/>
        <end position="230"/>
    </location>
</feature>
<feature type="transmembrane region" description="Helical" evidence="1">
    <location>
        <begin position="45"/>
        <end position="68"/>
    </location>
</feature>
<dbReference type="RefSeq" id="WP_345883051.1">
    <property type="nucleotide sequence ID" value="NZ_JBDFRB010000002.1"/>
</dbReference>
<feature type="transmembrane region" description="Helical" evidence="1">
    <location>
        <begin position="270"/>
        <end position="288"/>
    </location>
</feature>
<proteinExistence type="predicted"/>
<keyword evidence="1" id="KW-0812">Transmembrane</keyword>
<gene>
    <name evidence="2" type="ORF">ABCQ75_03095</name>
</gene>
<sequence>MWVVNDERCSMAWWDLGPTWLAAAAVYFLPGLLVLVCAGVRRLPLAALAAPMSATLAGTAAVLLPFAGVPFTPLTYWLAAATAALAAVGARALWRRSRAYRPLVLGAQGPLPAADLGSVAAGAMVPLGIAVAALIIGYRFMNGFGSPEAFSQTFDNVYHLNAVRHIVATENGSTLTLGNLTAASKGLYPAAMHDMMALLVMLGAPSVMAAVNVGTIVMGAVVWPLGCVFLVSRIVGYRPIPLLIAGVLSSAFSAFPYLLVAFGVLYPNHAAVALLPAVLALAVEALGVSRTPPTSPVAPVIALAAVLPGLALTHPSTIPALAAFAAPAIINRTVLVWVEVREGTAKRRAAVGWMIGTAVYALVSLALWIVLRPNLSTAGWTSFQSNARAIGEILSSAPMGTTIAWVLLPLTVIGLYVCARQLRRYAWVAGMFGVGAILYLVVSSWSNGAFRDFVTGIWYTDSYRLAALLPLVTLPVVVLGGEWLIWRLRWVVGTALHRLGEKRLPQLQRLPERTTAAVGVAAVLAMGVAAQGGTLSGVQERLRTIFATTPASGILSTDEVALLREVPAYVPEDGVVVGNPRTGASLVYAFSDRTALAPHIFGVRTPDEQLLFDHWGEAAYNPAVCPAIERLNAYWALDFGDKEITPRAEPLSGVRDLADGSAPGVELVHSVGQARLFRVTACD</sequence>
<dbReference type="Pfam" id="PF20176">
    <property type="entry name" value="DUF6541"/>
    <property type="match status" value="1"/>
</dbReference>
<comment type="caution">
    <text evidence="2">The sequence shown here is derived from an EMBL/GenBank/DDBJ whole genome shotgun (WGS) entry which is preliminary data.</text>
</comment>
<feature type="transmembrane region" description="Helical" evidence="1">
    <location>
        <begin position="318"/>
        <end position="338"/>
    </location>
</feature>
<feature type="transmembrane region" description="Helical" evidence="1">
    <location>
        <begin position="350"/>
        <end position="371"/>
    </location>
</feature>
<evidence type="ECO:0000313" key="2">
    <source>
        <dbReference type="EMBL" id="MEN2743526.1"/>
    </source>
</evidence>
<keyword evidence="3" id="KW-1185">Reference proteome</keyword>
<reference evidence="2 3" key="1">
    <citation type="submission" date="2024-05" db="EMBL/GenBank/DDBJ databases">
        <title>Sinomonas sp. nov., isolated from a waste landfill.</title>
        <authorList>
            <person name="Zhao Y."/>
        </authorList>
    </citation>
    <scope>NUCLEOTIDE SEQUENCE [LARGE SCALE GENOMIC DNA]</scope>
    <source>
        <strain evidence="2 3">CCTCC AB2014300</strain>
    </source>
</reference>
<feature type="transmembrane region" description="Helical" evidence="1">
    <location>
        <begin position="242"/>
        <end position="264"/>
    </location>
</feature>
<evidence type="ECO:0000313" key="3">
    <source>
        <dbReference type="Proteomes" id="UP001422074"/>
    </source>
</evidence>
<evidence type="ECO:0000256" key="1">
    <source>
        <dbReference type="SAM" id="Phobius"/>
    </source>
</evidence>
<organism evidence="2 3">
    <name type="scientific">Sinomonas halotolerans</name>
    <dbReference type="NCBI Taxonomy" id="1644133"/>
    <lineage>
        <taxon>Bacteria</taxon>
        <taxon>Bacillati</taxon>
        <taxon>Actinomycetota</taxon>
        <taxon>Actinomycetes</taxon>
        <taxon>Micrococcales</taxon>
        <taxon>Micrococcaceae</taxon>
        <taxon>Sinomonas</taxon>
    </lineage>
</organism>
<feature type="transmembrane region" description="Helical" evidence="1">
    <location>
        <begin position="74"/>
        <end position="94"/>
    </location>
</feature>
<feature type="transmembrane region" description="Helical" evidence="1">
    <location>
        <begin position="115"/>
        <end position="138"/>
    </location>
</feature>
<feature type="transmembrane region" description="Helical" evidence="1">
    <location>
        <begin position="295"/>
        <end position="312"/>
    </location>
</feature>
<feature type="transmembrane region" description="Helical" evidence="1">
    <location>
        <begin position="426"/>
        <end position="445"/>
    </location>
</feature>
<protein>
    <submittedName>
        <fullName evidence="2">DUF6541 family protein</fullName>
    </submittedName>
</protein>
<accession>A0ABU9WWG8</accession>
<feature type="transmembrane region" description="Helical" evidence="1">
    <location>
        <begin position="465"/>
        <end position="486"/>
    </location>
</feature>
<keyword evidence="1" id="KW-0472">Membrane</keyword>
<dbReference type="InterPro" id="IPR046671">
    <property type="entry name" value="DUF6541"/>
</dbReference>
<feature type="transmembrane region" description="Helical" evidence="1">
    <location>
        <begin position="20"/>
        <end position="38"/>
    </location>
</feature>
<dbReference type="EMBL" id="JBDFRB010000002">
    <property type="protein sequence ID" value="MEN2743526.1"/>
    <property type="molecule type" value="Genomic_DNA"/>
</dbReference>